<evidence type="ECO:0000256" key="1">
    <source>
        <dbReference type="SAM" id="Phobius"/>
    </source>
</evidence>
<comment type="caution">
    <text evidence="2">The sequence shown here is derived from an EMBL/GenBank/DDBJ whole genome shotgun (WGS) entry which is preliminary data.</text>
</comment>
<dbReference type="Proteomes" id="UP000507140">
    <property type="component" value="Unassembled WGS sequence"/>
</dbReference>
<evidence type="ECO:0000313" key="3">
    <source>
        <dbReference type="Proteomes" id="UP000507140"/>
    </source>
</evidence>
<proteinExistence type="predicted"/>
<keyword evidence="3" id="KW-1185">Reference proteome</keyword>
<dbReference type="RefSeq" id="WP_104654196.1">
    <property type="nucleotide sequence ID" value="NZ_CADIKR010000008.1"/>
</dbReference>
<gene>
    <name evidence="2" type="ORF">LMG3415_05164</name>
</gene>
<accession>A0ABM8LKB3</accession>
<reference evidence="2 3" key="1">
    <citation type="submission" date="2020-04" db="EMBL/GenBank/DDBJ databases">
        <authorList>
            <person name="De Canck E."/>
        </authorList>
    </citation>
    <scope>NUCLEOTIDE SEQUENCE [LARGE SCALE GENOMIC DNA]</scope>
    <source>
        <strain evidence="2 3">LMG 3415</strain>
    </source>
</reference>
<evidence type="ECO:0000313" key="2">
    <source>
        <dbReference type="EMBL" id="CAB3914640.1"/>
    </source>
</evidence>
<sequence length="240" mass="26056">MKDCPAIHELFGTLFATRCSCNAESCEQNCSESAWLRRAQRFVQSYGLALQEARNAAPNSLAWWSSATERGSVPTLAEYFELMERTAGVSIAAREQMTQYLERELPGFDKALGIDQGRLCLDHYHYHAMIAANPPPPPTCLASPGFHSGAPCLAAPTPGVAGGIGPVSKEAHAARFAAVFLTAFVTVFLAVVASVTFWWAAKAISDYWGHQFWTEIRGTEASGPAEPTRLGSGNVFSRRL</sequence>
<name>A0ABM8LKB3_9BURK</name>
<keyword evidence="1" id="KW-0812">Transmembrane</keyword>
<keyword evidence="1" id="KW-0472">Membrane</keyword>
<feature type="transmembrane region" description="Helical" evidence="1">
    <location>
        <begin position="176"/>
        <end position="200"/>
    </location>
</feature>
<protein>
    <submittedName>
        <fullName evidence="2">Uncharacterized protein</fullName>
    </submittedName>
</protein>
<dbReference type="EMBL" id="CADIKR010000008">
    <property type="protein sequence ID" value="CAB3914640.1"/>
    <property type="molecule type" value="Genomic_DNA"/>
</dbReference>
<organism evidence="2 3">
    <name type="scientific">Achromobacter mucicolens</name>
    <dbReference type="NCBI Taxonomy" id="1389922"/>
    <lineage>
        <taxon>Bacteria</taxon>
        <taxon>Pseudomonadati</taxon>
        <taxon>Pseudomonadota</taxon>
        <taxon>Betaproteobacteria</taxon>
        <taxon>Burkholderiales</taxon>
        <taxon>Alcaligenaceae</taxon>
        <taxon>Achromobacter</taxon>
    </lineage>
</organism>
<keyword evidence="1" id="KW-1133">Transmembrane helix</keyword>